<keyword evidence="1" id="KW-0732">Signal</keyword>
<evidence type="ECO:0000256" key="1">
    <source>
        <dbReference type="SAM" id="SignalP"/>
    </source>
</evidence>
<evidence type="ECO:0000313" key="2">
    <source>
        <dbReference type="EMBL" id="PND36772.1"/>
    </source>
</evidence>
<organism evidence="2 3">
    <name type="scientific">Kinneretia aquatilis</name>
    <dbReference type="NCBI Taxonomy" id="2070761"/>
    <lineage>
        <taxon>Bacteria</taxon>
        <taxon>Pseudomonadati</taxon>
        <taxon>Pseudomonadota</taxon>
        <taxon>Betaproteobacteria</taxon>
        <taxon>Burkholderiales</taxon>
        <taxon>Sphaerotilaceae</taxon>
        <taxon>Roseateles</taxon>
    </lineage>
</organism>
<comment type="caution">
    <text evidence="2">The sequence shown here is derived from an EMBL/GenBank/DDBJ whole genome shotgun (WGS) entry which is preliminary data.</text>
</comment>
<evidence type="ECO:0008006" key="4">
    <source>
        <dbReference type="Google" id="ProtNLM"/>
    </source>
</evidence>
<protein>
    <recommendedName>
        <fullName evidence="4">Transporter</fullName>
    </recommendedName>
</protein>
<gene>
    <name evidence="2" type="ORF">C1O66_03910</name>
</gene>
<sequence length="233" mass="24667">MARWLALIGLVPAAMTVQAGRPLSSDDAATAPVGSCQLEGWGEKAGSSRAWVLAPACGLSESLEIGGDYSRPQPRDEIRGEASVAVKWVPKSWQVPTAWGSLSFGLKAGLSFERPVSSGWRRSASGVLGLATLAISEEAAVHLNIGPHKERASGQTGTVLNLAGVWVPDPRALLFAEIQTNDRRALLGTTVRTVGGLWWLSPDKLGLSLTASRQSGSSQTLWTAGFGWYGLEF</sequence>
<accession>A0A2N8KTN1</accession>
<dbReference type="AlphaFoldDB" id="A0A2N8KTN1"/>
<feature type="signal peptide" evidence="1">
    <location>
        <begin position="1"/>
        <end position="19"/>
    </location>
</feature>
<dbReference type="RefSeq" id="WP_102766695.1">
    <property type="nucleotide sequence ID" value="NZ_POSP01000003.1"/>
</dbReference>
<name>A0A2N8KTN1_9BURK</name>
<dbReference type="EMBL" id="POSP01000003">
    <property type="protein sequence ID" value="PND36772.1"/>
    <property type="molecule type" value="Genomic_DNA"/>
</dbReference>
<proteinExistence type="predicted"/>
<dbReference type="Proteomes" id="UP000235916">
    <property type="component" value="Unassembled WGS sequence"/>
</dbReference>
<evidence type="ECO:0000313" key="3">
    <source>
        <dbReference type="Proteomes" id="UP000235916"/>
    </source>
</evidence>
<keyword evidence="3" id="KW-1185">Reference proteome</keyword>
<reference evidence="2 3" key="1">
    <citation type="submission" date="2018-01" db="EMBL/GenBank/DDBJ databases">
        <title>Draft genome sequence of Paucibacter aquatile CR182 isolated from freshwater of the Nakdong River.</title>
        <authorList>
            <person name="Choi A."/>
            <person name="Chung E.J."/>
        </authorList>
    </citation>
    <scope>NUCLEOTIDE SEQUENCE [LARGE SCALE GENOMIC DNA]</scope>
    <source>
        <strain evidence="2 3">CR182</strain>
    </source>
</reference>
<feature type="chain" id="PRO_5014938357" description="Transporter" evidence="1">
    <location>
        <begin position="20"/>
        <end position="233"/>
    </location>
</feature>